<proteinExistence type="predicted"/>
<keyword evidence="2 4" id="KW-0808">Transferase</keyword>
<accession>A0A367ZKD7</accession>
<dbReference type="Proteomes" id="UP000252355">
    <property type="component" value="Unassembled WGS sequence"/>
</dbReference>
<dbReference type="Gene3D" id="3.90.550.10">
    <property type="entry name" value="Spore Coat Polysaccharide Biosynthesis Protein SpsA, Chain A"/>
    <property type="match status" value="1"/>
</dbReference>
<reference evidence="4 5" key="1">
    <citation type="submission" date="2018-05" db="EMBL/GenBank/DDBJ databases">
        <title>A metagenomic window into the 2 km-deep terrestrial subsurface aquifer revealed taxonomically and functionally diverse microbial community comprising novel uncultured bacterial lineages.</title>
        <authorList>
            <person name="Kadnikov V.V."/>
            <person name="Mardanov A.V."/>
            <person name="Beletsky A.V."/>
            <person name="Banks D."/>
            <person name="Pimenov N.V."/>
            <person name="Frank Y.A."/>
            <person name="Karnachuk O.V."/>
            <person name="Ravin N.V."/>
        </authorList>
    </citation>
    <scope>NUCLEOTIDE SEQUENCE [LARGE SCALE GENOMIC DNA]</scope>
    <source>
        <strain evidence="4">BY5</strain>
    </source>
</reference>
<keyword evidence="3" id="KW-0479">Metal-binding</keyword>
<comment type="caution">
    <text evidence="4">The sequence shown here is derived from an EMBL/GenBank/DDBJ whole genome shotgun (WGS) entry which is preliminary data.</text>
</comment>
<dbReference type="GO" id="GO:0046872">
    <property type="term" value="F:metal ion binding"/>
    <property type="evidence" value="ECO:0007669"/>
    <property type="project" value="UniProtKB-KW"/>
</dbReference>
<dbReference type="PANTHER" id="PTHR13778:SF47">
    <property type="entry name" value="LIPOPOLYSACCHARIDE 1,3-GALACTOSYLTRANSFERASE"/>
    <property type="match status" value="1"/>
</dbReference>
<keyword evidence="1" id="KW-0328">Glycosyltransferase</keyword>
<dbReference type="PANTHER" id="PTHR13778">
    <property type="entry name" value="GLYCOSYLTRANSFERASE 8 DOMAIN-CONTAINING PROTEIN"/>
    <property type="match status" value="1"/>
</dbReference>
<evidence type="ECO:0000256" key="2">
    <source>
        <dbReference type="ARBA" id="ARBA00022679"/>
    </source>
</evidence>
<dbReference type="InterPro" id="IPR002495">
    <property type="entry name" value="Glyco_trans_8"/>
</dbReference>
<evidence type="ECO:0000256" key="3">
    <source>
        <dbReference type="ARBA" id="ARBA00022723"/>
    </source>
</evidence>
<name>A0A367ZKD7_9BACT</name>
<dbReference type="CDD" id="cd04194">
    <property type="entry name" value="GT8_A4GalT_like"/>
    <property type="match status" value="1"/>
</dbReference>
<dbReference type="AlphaFoldDB" id="A0A367ZKD7"/>
<evidence type="ECO:0000256" key="1">
    <source>
        <dbReference type="ARBA" id="ARBA00022676"/>
    </source>
</evidence>
<dbReference type="InterPro" id="IPR050748">
    <property type="entry name" value="Glycosyltrans_8_dom-fam"/>
</dbReference>
<dbReference type="Pfam" id="PF01501">
    <property type="entry name" value="Glyco_transf_8"/>
    <property type="match status" value="1"/>
</dbReference>
<dbReference type="SUPFAM" id="SSF53448">
    <property type="entry name" value="Nucleotide-diphospho-sugar transferases"/>
    <property type="match status" value="1"/>
</dbReference>
<protein>
    <submittedName>
        <fullName evidence="4">Glycosyl transferase, family 8</fullName>
    </submittedName>
</protein>
<organism evidence="4 5">
    <name type="scientific">Candidatus Ozemobacter sibiricus</name>
    <dbReference type="NCBI Taxonomy" id="2268124"/>
    <lineage>
        <taxon>Bacteria</taxon>
        <taxon>Candidatus Ozemobacteria</taxon>
        <taxon>Candidatus Ozemobacterales</taxon>
        <taxon>Candidatus Ozemobacteraceae</taxon>
        <taxon>Candidatus Ozemobacter</taxon>
    </lineage>
</organism>
<evidence type="ECO:0000313" key="4">
    <source>
        <dbReference type="EMBL" id="RCK78594.1"/>
    </source>
</evidence>
<evidence type="ECO:0000313" key="5">
    <source>
        <dbReference type="Proteomes" id="UP000252355"/>
    </source>
</evidence>
<gene>
    <name evidence="4" type="ORF">OZSIB_1316</name>
</gene>
<dbReference type="InterPro" id="IPR029044">
    <property type="entry name" value="Nucleotide-diphossugar_trans"/>
</dbReference>
<sequence length="320" mass="37142">MSTMNDQTILPPLEGATVIDRSFCQHLAVMLRSLAVNHQSARPIRFWVLASDVEEDPRQRLAASLKEFPFLTIEWKSIDPALYDGLFIHLHLSIATYFRFQLPDLIPPTVHRVLFLDSDLVVLKSLEELWATDLGEAGLAAVRDLGVGDVRRLGFARGEPYFNAGVLLIDLDRWRQLDVLARAMGMAREYGSRLEWMDQDILNLLFRGHWKELDPAWNVQTAFYTSVYKVKEPWRSALRQAIRQPRIVHFTGPSKPWEFRNLHPLRHLYWHYRRDSGWGDKAPGAPGWMARLTRALRACLPVWVRWKLTILAEAAWRRRG</sequence>
<dbReference type="EMBL" id="QOQW01000021">
    <property type="protein sequence ID" value="RCK78594.1"/>
    <property type="molecule type" value="Genomic_DNA"/>
</dbReference>
<dbReference type="GO" id="GO:0016757">
    <property type="term" value="F:glycosyltransferase activity"/>
    <property type="evidence" value="ECO:0007669"/>
    <property type="project" value="UniProtKB-KW"/>
</dbReference>